<accession>A0ABD1P463</accession>
<evidence type="ECO:0000313" key="7">
    <source>
        <dbReference type="EMBL" id="KAL2458650.1"/>
    </source>
</evidence>
<evidence type="ECO:0000256" key="5">
    <source>
        <dbReference type="PROSITE-ProRule" id="PRU00288"/>
    </source>
</evidence>
<dbReference type="InterPro" id="IPR001164">
    <property type="entry name" value="ArfGAP_dom"/>
</dbReference>
<dbReference type="InterPro" id="IPR044519">
    <property type="entry name" value="ARF_GAP_AGD6/7"/>
</dbReference>
<dbReference type="Proteomes" id="UP001604336">
    <property type="component" value="Unassembled WGS sequence"/>
</dbReference>
<evidence type="ECO:0000256" key="2">
    <source>
        <dbReference type="ARBA" id="ARBA00022723"/>
    </source>
</evidence>
<evidence type="ECO:0000256" key="3">
    <source>
        <dbReference type="ARBA" id="ARBA00022771"/>
    </source>
</evidence>
<evidence type="ECO:0000259" key="6">
    <source>
        <dbReference type="PROSITE" id="PS50115"/>
    </source>
</evidence>
<keyword evidence="3 5" id="KW-0863">Zinc-finger</keyword>
<feature type="domain" description="Arf-GAP" evidence="6">
    <location>
        <begin position="46"/>
        <end position="162"/>
    </location>
</feature>
<organism evidence="7 8">
    <name type="scientific">Abeliophyllum distichum</name>
    <dbReference type="NCBI Taxonomy" id="126358"/>
    <lineage>
        <taxon>Eukaryota</taxon>
        <taxon>Viridiplantae</taxon>
        <taxon>Streptophyta</taxon>
        <taxon>Embryophyta</taxon>
        <taxon>Tracheophyta</taxon>
        <taxon>Spermatophyta</taxon>
        <taxon>Magnoliopsida</taxon>
        <taxon>eudicotyledons</taxon>
        <taxon>Gunneridae</taxon>
        <taxon>Pentapetalae</taxon>
        <taxon>asterids</taxon>
        <taxon>lamiids</taxon>
        <taxon>Lamiales</taxon>
        <taxon>Oleaceae</taxon>
        <taxon>Forsythieae</taxon>
        <taxon>Abeliophyllum</taxon>
    </lineage>
</organism>
<dbReference type="Gene3D" id="1.10.220.150">
    <property type="entry name" value="Arf GTPase activating protein"/>
    <property type="match status" value="1"/>
</dbReference>
<sequence>MAFFHLTHSYKIACQVIKLQEPPHLSPFTFLSLYFYPFQNLTLPGSRRLRELQSQPENKICMDCSQKNPQWASISYGVFMCLECSSKHRGLGIHISFVRSVTMDSWSEIQLKKMELGENERVNQFILQYGIPEETNIVTKYNTNAASVYRDRIQSLTEGKLWRNPPVVKETIRSGYIRVIIIIINLRWVVGEREEW</sequence>
<dbReference type="InterPro" id="IPR037278">
    <property type="entry name" value="ARFGAP/RecO"/>
</dbReference>
<dbReference type="AlphaFoldDB" id="A0ABD1P463"/>
<dbReference type="PRINTS" id="PR00405">
    <property type="entry name" value="REVINTRACTNG"/>
</dbReference>
<dbReference type="InterPro" id="IPR038508">
    <property type="entry name" value="ArfGAP_dom_sf"/>
</dbReference>
<protein>
    <submittedName>
        <fullName evidence="7">ADP-ribosylation factor GTPase-activating protein AGD7</fullName>
    </submittedName>
</protein>
<dbReference type="EMBL" id="JBFOLK010000016">
    <property type="protein sequence ID" value="KAL2458650.1"/>
    <property type="molecule type" value="Genomic_DNA"/>
</dbReference>
<keyword evidence="1" id="KW-0343">GTPase activation</keyword>
<evidence type="ECO:0000256" key="4">
    <source>
        <dbReference type="ARBA" id="ARBA00022833"/>
    </source>
</evidence>
<dbReference type="PANTHER" id="PTHR47021">
    <property type="entry name" value="ADP-RIBOSYLATION FACTOR GTPASE-ACTIVATING PROTEIN AGD6-RELATED"/>
    <property type="match status" value="1"/>
</dbReference>
<dbReference type="PANTHER" id="PTHR47021:SF4">
    <property type="entry name" value="ADP-RIBOSYLATION FACTOR GTPASE-ACTIVATING PROTEIN AGD6-RELATED"/>
    <property type="match status" value="1"/>
</dbReference>
<dbReference type="SMART" id="SM00105">
    <property type="entry name" value="ArfGap"/>
    <property type="match status" value="1"/>
</dbReference>
<proteinExistence type="predicted"/>
<keyword evidence="4" id="KW-0862">Zinc</keyword>
<gene>
    <name evidence="7" type="ORF">Adt_45845</name>
</gene>
<reference evidence="8" key="1">
    <citation type="submission" date="2024-07" db="EMBL/GenBank/DDBJ databases">
        <title>Two chromosome-level genome assemblies of Korean endemic species Abeliophyllum distichum and Forsythia ovata (Oleaceae).</title>
        <authorList>
            <person name="Jang H."/>
        </authorList>
    </citation>
    <scope>NUCLEOTIDE SEQUENCE [LARGE SCALE GENOMIC DNA]</scope>
</reference>
<dbReference type="GO" id="GO:0005096">
    <property type="term" value="F:GTPase activator activity"/>
    <property type="evidence" value="ECO:0007669"/>
    <property type="project" value="UniProtKB-KW"/>
</dbReference>
<dbReference type="Pfam" id="PF01412">
    <property type="entry name" value="ArfGap"/>
    <property type="match status" value="1"/>
</dbReference>
<keyword evidence="2" id="KW-0479">Metal-binding</keyword>
<comment type="caution">
    <text evidence="7">The sequence shown here is derived from an EMBL/GenBank/DDBJ whole genome shotgun (WGS) entry which is preliminary data.</text>
</comment>
<keyword evidence="8" id="KW-1185">Reference proteome</keyword>
<evidence type="ECO:0000256" key="1">
    <source>
        <dbReference type="ARBA" id="ARBA00022468"/>
    </source>
</evidence>
<dbReference type="FunFam" id="1.10.220.150:FF:000014">
    <property type="entry name" value="ADP-ribosylation factor GTPase-activating protein"/>
    <property type="match status" value="1"/>
</dbReference>
<dbReference type="GO" id="GO:0008270">
    <property type="term" value="F:zinc ion binding"/>
    <property type="evidence" value="ECO:0007669"/>
    <property type="project" value="UniProtKB-KW"/>
</dbReference>
<dbReference type="CDD" id="cd08830">
    <property type="entry name" value="ArfGap_ArfGap1"/>
    <property type="match status" value="1"/>
</dbReference>
<name>A0ABD1P463_9LAMI</name>
<dbReference type="PROSITE" id="PS50115">
    <property type="entry name" value="ARFGAP"/>
    <property type="match status" value="1"/>
</dbReference>
<evidence type="ECO:0000313" key="8">
    <source>
        <dbReference type="Proteomes" id="UP001604336"/>
    </source>
</evidence>
<dbReference type="SUPFAM" id="SSF57863">
    <property type="entry name" value="ArfGap/RecO-like zinc finger"/>
    <property type="match status" value="1"/>
</dbReference>